<dbReference type="Pfam" id="PF06477">
    <property type="entry name" value="DUF1091"/>
    <property type="match status" value="2"/>
</dbReference>
<accession>A0A182RWY9</accession>
<protein>
    <submittedName>
        <fullName evidence="2">Uncharacterized protein</fullName>
    </submittedName>
</protein>
<feature type="chain" id="PRO_5021217043" evidence="1">
    <location>
        <begin position="17"/>
        <end position="383"/>
    </location>
</feature>
<dbReference type="EnsemblMetazoa" id="AFUN010799-RA">
    <property type="protein sequence ID" value="AFUN010799-PA"/>
    <property type="gene ID" value="AFUN010799"/>
</dbReference>
<keyword evidence="1" id="KW-0732">Signal</keyword>
<dbReference type="PANTHER" id="PTHR20898">
    <property type="entry name" value="DAEDALUS ON 3-RELATED-RELATED"/>
    <property type="match status" value="1"/>
</dbReference>
<sequence>MIFGILIYVFIQQVSTGNDKDYDLRITKFQCIDTPYQRSVLHYCKTVVRRNQPTILNLSITVPESFNFLKMKFLLEYKFTTFRPLFFDLEKELCEFLSSKTRDPASEIAYKVVFEKFKDIAKPCPHGNRTYSFEYWVDPQNFPKSVPAGDYRLTTIFSFKDNVNMIKLHTYVDIEDNSSRSFQLRLLKILCVDQPYKRTIVHYCKTVLRRNQPTLLNISITIPEVFNICYVTIKIEYKFNEYQPFLFDTRLEGCKFLREKPIDPLSLYLYGIFKETLPMVVTPCPHGNRTYDILWTMDERLSPRSVPAGDYRVTAHWETESNETMIKLQIYCAVRLHRLSKRPASPISSQSSNSDEELAQRVKARVLTSSELAAASEEATSGR</sequence>
<name>A0A182RWY9_ANOFN</name>
<dbReference type="InterPro" id="IPR010512">
    <property type="entry name" value="DUF1091"/>
</dbReference>
<dbReference type="VEuPathDB" id="VectorBase:AFUN010799"/>
<dbReference type="PANTHER" id="PTHR20898:SF0">
    <property type="entry name" value="DAEDALUS ON 3-RELATED"/>
    <property type="match status" value="1"/>
</dbReference>
<evidence type="ECO:0000313" key="2">
    <source>
        <dbReference type="EnsemblMetazoa" id="AFUN010799-PA"/>
    </source>
</evidence>
<dbReference type="AlphaFoldDB" id="A0A182RWY9"/>
<reference evidence="2" key="1">
    <citation type="submission" date="2020-05" db="UniProtKB">
        <authorList>
            <consortium name="EnsemblMetazoa"/>
        </authorList>
    </citation>
    <scope>IDENTIFICATION</scope>
    <source>
        <strain evidence="2">FUMOZ</strain>
    </source>
</reference>
<organism evidence="2">
    <name type="scientific">Anopheles funestus</name>
    <name type="common">African malaria mosquito</name>
    <dbReference type="NCBI Taxonomy" id="62324"/>
    <lineage>
        <taxon>Eukaryota</taxon>
        <taxon>Metazoa</taxon>
        <taxon>Ecdysozoa</taxon>
        <taxon>Arthropoda</taxon>
        <taxon>Hexapoda</taxon>
        <taxon>Insecta</taxon>
        <taxon>Pterygota</taxon>
        <taxon>Neoptera</taxon>
        <taxon>Endopterygota</taxon>
        <taxon>Diptera</taxon>
        <taxon>Nematocera</taxon>
        <taxon>Culicoidea</taxon>
        <taxon>Culicidae</taxon>
        <taxon>Anophelinae</taxon>
        <taxon>Anopheles</taxon>
    </lineage>
</organism>
<evidence type="ECO:0000256" key="1">
    <source>
        <dbReference type="SAM" id="SignalP"/>
    </source>
</evidence>
<proteinExistence type="predicted"/>
<feature type="signal peptide" evidence="1">
    <location>
        <begin position="1"/>
        <end position="16"/>
    </location>
</feature>